<proteinExistence type="predicted"/>
<accession>A0ABT1N727</accession>
<keyword evidence="3" id="KW-1185">Reference proteome</keyword>
<feature type="chain" id="PRO_5047332612" evidence="1">
    <location>
        <begin position="21"/>
        <end position="87"/>
    </location>
</feature>
<reference evidence="2 3" key="1">
    <citation type="submission" date="2022-07" db="EMBL/GenBank/DDBJ databases">
        <title>Photobacterium pectinilyticum sp. nov., a marine bacterium isolated from surface seawater of Qingdao offshore.</title>
        <authorList>
            <person name="Wang X."/>
        </authorList>
    </citation>
    <scope>NUCLEOTIDE SEQUENCE [LARGE SCALE GENOMIC DNA]</scope>
    <source>
        <strain evidence="2 3">ZSDE20</strain>
    </source>
</reference>
<protein>
    <submittedName>
        <fullName evidence="2">Uncharacterized protein</fullName>
    </submittedName>
</protein>
<dbReference type="Proteomes" id="UP001524460">
    <property type="component" value="Unassembled WGS sequence"/>
</dbReference>
<dbReference type="RefSeq" id="WP_255044007.1">
    <property type="nucleotide sequence ID" value="NZ_JANEYT010000049.1"/>
</dbReference>
<name>A0ABT1N727_9GAMM</name>
<feature type="signal peptide" evidence="1">
    <location>
        <begin position="1"/>
        <end position="20"/>
    </location>
</feature>
<evidence type="ECO:0000256" key="1">
    <source>
        <dbReference type="SAM" id="SignalP"/>
    </source>
</evidence>
<comment type="caution">
    <text evidence="2">The sequence shown here is derived from an EMBL/GenBank/DDBJ whole genome shotgun (WGS) entry which is preliminary data.</text>
</comment>
<dbReference type="EMBL" id="JANEYT010000049">
    <property type="protein sequence ID" value="MCQ1059892.1"/>
    <property type="molecule type" value="Genomic_DNA"/>
</dbReference>
<sequence length="87" mass="9822">MKIKIITACIFGLMSVSAFAMSDQKVCEEYGIAIASNNTEGQVQFLSELNSRVENGLWTLDSKQCNDYIEESKHEYNLVLALHTWSD</sequence>
<evidence type="ECO:0000313" key="3">
    <source>
        <dbReference type="Proteomes" id="UP001524460"/>
    </source>
</evidence>
<keyword evidence="1" id="KW-0732">Signal</keyword>
<organism evidence="2 3">
    <name type="scientific">Photobacterium pectinilyticum</name>
    <dbReference type="NCBI Taxonomy" id="2906793"/>
    <lineage>
        <taxon>Bacteria</taxon>
        <taxon>Pseudomonadati</taxon>
        <taxon>Pseudomonadota</taxon>
        <taxon>Gammaproteobacteria</taxon>
        <taxon>Vibrionales</taxon>
        <taxon>Vibrionaceae</taxon>
        <taxon>Photobacterium</taxon>
    </lineage>
</organism>
<gene>
    <name evidence="2" type="ORF">NHN17_17730</name>
</gene>
<evidence type="ECO:0000313" key="2">
    <source>
        <dbReference type="EMBL" id="MCQ1059892.1"/>
    </source>
</evidence>